<dbReference type="AlphaFoldDB" id="A0A9E2L5C5"/>
<keyword evidence="1" id="KW-0472">Membrane</keyword>
<evidence type="ECO:0000313" key="3">
    <source>
        <dbReference type="Proteomes" id="UP000823865"/>
    </source>
</evidence>
<keyword evidence="1" id="KW-0812">Transmembrane</keyword>
<comment type="caution">
    <text evidence="2">The sequence shown here is derived from an EMBL/GenBank/DDBJ whole genome shotgun (WGS) entry which is preliminary data.</text>
</comment>
<protein>
    <submittedName>
        <fullName evidence="2">Uncharacterized protein</fullName>
    </submittedName>
</protein>
<dbReference type="Proteomes" id="UP000823865">
    <property type="component" value="Unassembled WGS sequence"/>
</dbReference>
<sequence>MGDKDTGFSVTRGENHLNFVFLMSPVPAWAVSCAFGAACTGCRADWRDRITVGCTFFTDFLAAVFEGILKMLIFARNQSENHRLQSVRG</sequence>
<gene>
    <name evidence="2" type="ORF">H9789_03495</name>
</gene>
<keyword evidence="1" id="KW-1133">Transmembrane helix</keyword>
<organism evidence="2 3">
    <name type="scientific">Candidatus Paraprevotella stercoravium</name>
    <dbReference type="NCBI Taxonomy" id="2838725"/>
    <lineage>
        <taxon>Bacteria</taxon>
        <taxon>Pseudomonadati</taxon>
        <taxon>Bacteroidota</taxon>
        <taxon>Bacteroidia</taxon>
        <taxon>Bacteroidales</taxon>
        <taxon>Prevotellaceae</taxon>
        <taxon>Paraprevotella</taxon>
    </lineage>
</organism>
<feature type="transmembrane region" description="Helical" evidence="1">
    <location>
        <begin position="20"/>
        <end position="38"/>
    </location>
</feature>
<name>A0A9E2L5C5_9BACT</name>
<dbReference type="PROSITE" id="PS51257">
    <property type="entry name" value="PROKAR_LIPOPROTEIN"/>
    <property type="match status" value="1"/>
</dbReference>
<reference evidence="2" key="2">
    <citation type="submission" date="2021-04" db="EMBL/GenBank/DDBJ databases">
        <authorList>
            <person name="Gilroy R."/>
        </authorList>
    </citation>
    <scope>NUCLEOTIDE SEQUENCE</scope>
    <source>
        <strain evidence="2">G3-2149</strain>
    </source>
</reference>
<reference evidence="2" key="1">
    <citation type="journal article" date="2021" name="PeerJ">
        <title>Extensive microbial diversity within the chicken gut microbiome revealed by metagenomics and culture.</title>
        <authorList>
            <person name="Gilroy R."/>
            <person name="Ravi A."/>
            <person name="Getino M."/>
            <person name="Pursley I."/>
            <person name="Horton D.L."/>
            <person name="Alikhan N.F."/>
            <person name="Baker D."/>
            <person name="Gharbi K."/>
            <person name="Hall N."/>
            <person name="Watson M."/>
            <person name="Adriaenssens E.M."/>
            <person name="Foster-Nyarko E."/>
            <person name="Jarju S."/>
            <person name="Secka A."/>
            <person name="Antonio M."/>
            <person name="Oren A."/>
            <person name="Chaudhuri R.R."/>
            <person name="La Ragione R."/>
            <person name="Hildebrand F."/>
            <person name="Pallen M.J."/>
        </authorList>
    </citation>
    <scope>NUCLEOTIDE SEQUENCE</scope>
    <source>
        <strain evidence="2">G3-2149</strain>
    </source>
</reference>
<accession>A0A9E2L5C5</accession>
<evidence type="ECO:0000256" key="1">
    <source>
        <dbReference type="SAM" id="Phobius"/>
    </source>
</evidence>
<dbReference type="EMBL" id="JAHLFU010000065">
    <property type="protein sequence ID" value="MBU3852886.1"/>
    <property type="molecule type" value="Genomic_DNA"/>
</dbReference>
<evidence type="ECO:0000313" key="2">
    <source>
        <dbReference type="EMBL" id="MBU3852886.1"/>
    </source>
</evidence>
<proteinExistence type="predicted"/>